<gene>
    <name evidence="1" type="ORF">K488DRAFT_71143</name>
</gene>
<proteinExistence type="predicted"/>
<reference evidence="1" key="1">
    <citation type="submission" date="2021-02" db="EMBL/GenBank/DDBJ databases">
        <authorList>
            <consortium name="DOE Joint Genome Institute"/>
            <person name="Ahrendt S."/>
            <person name="Looney B.P."/>
            <person name="Miyauchi S."/>
            <person name="Morin E."/>
            <person name="Drula E."/>
            <person name="Courty P.E."/>
            <person name="Chicoki N."/>
            <person name="Fauchery L."/>
            <person name="Kohler A."/>
            <person name="Kuo A."/>
            <person name="Labutti K."/>
            <person name="Pangilinan J."/>
            <person name="Lipzen A."/>
            <person name="Riley R."/>
            <person name="Andreopoulos W."/>
            <person name="He G."/>
            <person name="Johnson J."/>
            <person name="Barry K.W."/>
            <person name="Grigoriev I.V."/>
            <person name="Nagy L."/>
            <person name="Hibbett D."/>
            <person name="Henrissat B."/>
            <person name="Matheny P.B."/>
            <person name="Labbe J."/>
            <person name="Martin F."/>
        </authorList>
    </citation>
    <scope>NUCLEOTIDE SEQUENCE</scope>
    <source>
        <strain evidence="1">EC-137</strain>
    </source>
</reference>
<name>A0ACB8QIX7_9AGAM</name>
<dbReference type="EMBL" id="MU273567">
    <property type="protein sequence ID" value="KAI0031798.1"/>
    <property type="molecule type" value="Genomic_DNA"/>
</dbReference>
<keyword evidence="2" id="KW-1185">Reference proteome</keyword>
<organism evidence="1 2">
    <name type="scientific">Vararia minispora EC-137</name>
    <dbReference type="NCBI Taxonomy" id="1314806"/>
    <lineage>
        <taxon>Eukaryota</taxon>
        <taxon>Fungi</taxon>
        <taxon>Dikarya</taxon>
        <taxon>Basidiomycota</taxon>
        <taxon>Agaricomycotina</taxon>
        <taxon>Agaricomycetes</taxon>
        <taxon>Russulales</taxon>
        <taxon>Lachnocladiaceae</taxon>
        <taxon>Vararia</taxon>
    </lineage>
</organism>
<evidence type="ECO:0000313" key="2">
    <source>
        <dbReference type="Proteomes" id="UP000814128"/>
    </source>
</evidence>
<reference evidence="1" key="2">
    <citation type="journal article" date="2022" name="New Phytol.">
        <title>Evolutionary transition to the ectomycorrhizal habit in the genomes of a hyperdiverse lineage of mushroom-forming fungi.</title>
        <authorList>
            <person name="Looney B."/>
            <person name="Miyauchi S."/>
            <person name="Morin E."/>
            <person name="Drula E."/>
            <person name="Courty P.E."/>
            <person name="Kohler A."/>
            <person name="Kuo A."/>
            <person name="LaButti K."/>
            <person name="Pangilinan J."/>
            <person name="Lipzen A."/>
            <person name="Riley R."/>
            <person name="Andreopoulos W."/>
            <person name="He G."/>
            <person name="Johnson J."/>
            <person name="Nolan M."/>
            <person name="Tritt A."/>
            <person name="Barry K.W."/>
            <person name="Grigoriev I.V."/>
            <person name="Nagy L.G."/>
            <person name="Hibbett D."/>
            <person name="Henrissat B."/>
            <person name="Matheny P.B."/>
            <person name="Labbe J."/>
            <person name="Martin F.M."/>
        </authorList>
    </citation>
    <scope>NUCLEOTIDE SEQUENCE</scope>
    <source>
        <strain evidence="1">EC-137</strain>
    </source>
</reference>
<sequence length="316" mass="34473">MAPSLAVLAIVEVFCESLLYVFNRKGEIKVILLVVSLALFTCITIHEVVDAGRLIWVFSTHATVAEVDAWYAAGLTKVWNLLNNSAYVAETIVSDLFLVFPPHYLYNDPKLHAGAGLALPISLSNFKGSNLVNPSFVNKQETIDTTFFSSTFALNAMCTGLIAYRILHNSQFKSGTGSTRLSKVAVVVIESESAGAIYLVSLAFLLSTYVRKSTLNYVFLDIGIVFSLIIVRVGLNISYEASSRGPTVPTLRFNNATTFERGTVNHSTFGTTTNHGTDTNSSQHVIEPQCSSGTLRDSKRVEVGVVDVYEDPEKVV</sequence>
<accession>A0ACB8QIX7</accession>
<comment type="caution">
    <text evidence="1">The sequence shown here is derived from an EMBL/GenBank/DDBJ whole genome shotgun (WGS) entry which is preliminary data.</text>
</comment>
<evidence type="ECO:0000313" key="1">
    <source>
        <dbReference type="EMBL" id="KAI0031798.1"/>
    </source>
</evidence>
<protein>
    <submittedName>
        <fullName evidence="1">Uncharacterized protein</fullName>
    </submittedName>
</protein>
<dbReference type="Proteomes" id="UP000814128">
    <property type="component" value="Unassembled WGS sequence"/>
</dbReference>